<feature type="compositionally biased region" description="Low complexity" evidence="7">
    <location>
        <begin position="23"/>
        <end position="36"/>
    </location>
</feature>
<dbReference type="SUPFAM" id="SSF57959">
    <property type="entry name" value="Leucine zipper domain"/>
    <property type="match status" value="1"/>
</dbReference>
<feature type="non-terminal residue" evidence="9">
    <location>
        <position position="316"/>
    </location>
</feature>
<keyword evidence="2" id="KW-0805">Transcription regulation</keyword>
<evidence type="ECO:0000313" key="9">
    <source>
        <dbReference type="EMBL" id="NXI76114.1"/>
    </source>
</evidence>
<evidence type="ECO:0000256" key="2">
    <source>
        <dbReference type="ARBA" id="ARBA00023015"/>
    </source>
</evidence>
<comment type="subcellular location">
    <subcellularLocation>
        <location evidence="1">Nucleus</location>
    </subcellularLocation>
</comment>
<accession>A0A7K9VTT2</accession>
<evidence type="ECO:0000256" key="7">
    <source>
        <dbReference type="SAM" id="MobiDB-lite"/>
    </source>
</evidence>
<keyword evidence="10" id="KW-1185">Reference proteome</keyword>
<dbReference type="GO" id="GO:0003677">
    <property type="term" value="F:DNA binding"/>
    <property type="evidence" value="ECO:0007669"/>
    <property type="project" value="UniProtKB-KW"/>
</dbReference>
<feature type="compositionally biased region" description="Basic and acidic residues" evidence="7">
    <location>
        <begin position="229"/>
        <end position="242"/>
    </location>
</feature>
<dbReference type="PANTHER" id="PTHR19304">
    <property type="entry name" value="CYCLIC-AMP RESPONSE ELEMENT BINDING PROTEIN"/>
    <property type="match status" value="1"/>
</dbReference>
<dbReference type="Gene3D" id="1.20.5.170">
    <property type="match status" value="1"/>
</dbReference>
<evidence type="ECO:0000259" key="8">
    <source>
        <dbReference type="PROSITE" id="PS50217"/>
    </source>
</evidence>
<dbReference type="CDD" id="cd14687">
    <property type="entry name" value="bZIP_ATF2"/>
    <property type="match status" value="1"/>
</dbReference>
<dbReference type="Proteomes" id="UP000561178">
    <property type="component" value="Unassembled WGS sequence"/>
</dbReference>
<evidence type="ECO:0000256" key="1">
    <source>
        <dbReference type="ARBA" id="ARBA00004123"/>
    </source>
</evidence>
<sequence>GALDMSLPPTPDIKIKEEEPVEVDSSPPDSPASRPRSPQHKDKEGPSKPVILSTPTPTIVRPGSLPLHLGYDPLHPTLPSPTSVITQAPPSNRQLGCPEFRHLSGFTELLQSCSSSQPCCPCCPRSWPGRCPWCPTFPAFPGLPSTAAAPSRPRGSQCTRKPKWLKASLTASSSLNGGSLVVGSASTMVTARPEQSQILVQHPDAPSPAQPQVSPAQPTPSTGGRRKRAVDEDPDERRQRFLERNRAAASRCRQKRKLWVSSLEKKAEELTSQNIQLSNEVTLLRNEVAQLKQLLLAHKDCPVTALQKKTQGYLGE</sequence>
<dbReference type="SMART" id="SM00338">
    <property type="entry name" value="BRLZ"/>
    <property type="match status" value="1"/>
</dbReference>
<evidence type="ECO:0000256" key="5">
    <source>
        <dbReference type="ARBA" id="ARBA00023242"/>
    </source>
</evidence>
<gene>
    <name evidence="9" type="primary">Atf7_1</name>
    <name evidence="9" type="ORF">RHIDAH_R11634</name>
</gene>
<dbReference type="PROSITE" id="PS50217">
    <property type="entry name" value="BZIP"/>
    <property type="match status" value="1"/>
</dbReference>
<name>A0A7K9VTT2_9PASS</name>
<dbReference type="InterPro" id="IPR051027">
    <property type="entry name" value="bZIP_transcription_factors"/>
</dbReference>
<proteinExistence type="predicted"/>
<dbReference type="FunFam" id="1.20.5.170:FF:000010">
    <property type="entry name" value="Cyclic AMP-dependent transcription factor ATF-2"/>
    <property type="match status" value="1"/>
</dbReference>
<organism evidence="9 10">
    <name type="scientific">Rhipidura dahli</name>
    <dbReference type="NCBI Taxonomy" id="667186"/>
    <lineage>
        <taxon>Eukaryota</taxon>
        <taxon>Metazoa</taxon>
        <taxon>Chordata</taxon>
        <taxon>Craniata</taxon>
        <taxon>Vertebrata</taxon>
        <taxon>Euteleostomi</taxon>
        <taxon>Archelosauria</taxon>
        <taxon>Archosauria</taxon>
        <taxon>Dinosauria</taxon>
        <taxon>Saurischia</taxon>
        <taxon>Theropoda</taxon>
        <taxon>Coelurosauria</taxon>
        <taxon>Aves</taxon>
        <taxon>Neognathae</taxon>
        <taxon>Neoaves</taxon>
        <taxon>Telluraves</taxon>
        <taxon>Australaves</taxon>
        <taxon>Passeriformes</taxon>
        <taxon>Rhipiduridae</taxon>
        <taxon>Rhipidura</taxon>
    </lineage>
</organism>
<dbReference type="GO" id="GO:0005634">
    <property type="term" value="C:nucleus"/>
    <property type="evidence" value="ECO:0007669"/>
    <property type="project" value="UniProtKB-SubCell"/>
</dbReference>
<dbReference type="Pfam" id="PF00170">
    <property type="entry name" value="bZIP_1"/>
    <property type="match status" value="1"/>
</dbReference>
<dbReference type="PROSITE" id="PS00036">
    <property type="entry name" value="BZIP_BASIC"/>
    <property type="match status" value="1"/>
</dbReference>
<feature type="non-terminal residue" evidence="9">
    <location>
        <position position="1"/>
    </location>
</feature>
<keyword evidence="4" id="KW-0804">Transcription</keyword>
<feature type="domain" description="BZIP" evidence="8">
    <location>
        <begin position="235"/>
        <end position="298"/>
    </location>
</feature>
<keyword evidence="3" id="KW-0238">DNA-binding</keyword>
<reference evidence="9 10" key="1">
    <citation type="submission" date="2019-09" db="EMBL/GenBank/DDBJ databases">
        <title>Bird 10,000 Genomes (B10K) Project - Family phase.</title>
        <authorList>
            <person name="Zhang G."/>
        </authorList>
    </citation>
    <scope>NUCLEOTIDE SEQUENCE [LARGE SCALE GENOMIC DNA]</scope>
    <source>
        <strain evidence="9">B10K-DU-001-49</strain>
        <tissue evidence="9">Muscle</tissue>
    </source>
</reference>
<evidence type="ECO:0000256" key="6">
    <source>
        <dbReference type="SAM" id="Coils"/>
    </source>
</evidence>
<protein>
    <submittedName>
        <fullName evidence="9">ATF7 factor</fullName>
    </submittedName>
</protein>
<feature type="region of interest" description="Disordered" evidence="7">
    <location>
        <begin position="1"/>
        <end position="67"/>
    </location>
</feature>
<evidence type="ECO:0000313" key="10">
    <source>
        <dbReference type="Proteomes" id="UP000561178"/>
    </source>
</evidence>
<keyword evidence="5" id="KW-0539">Nucleus</keyword>
<dbReference type="InterPro" id="IPR004827">
    <property type="entry name" value="bZIP"/>
</dbReference>
<evidence type="ECO:0000256" key="4">
    <source>
        <dbReference type="ARBA" id="ARBA00023163"/>
    </source>
</evidence>
<comment type="caution">
    <text evidence="9">The sequence shown here is derived from an EMBL/GenBank/DDBJ whole genome shotgun (WGS) entry which is preliminary data.</text>
</comment>
<evidence type="ECO:0000256" key="3">
    <source>
        <dbReference type="ARBA" id="ARBA00023125"/>
    </source>
</evidence>
<feature type="coiled-coil region" evidence="6">
    <location>
        <begin position="260"/>
        <end position="294"/>
    </location>
</feature>
<dbReference type="GO" id="GO:0003700">
    <property type="term" value="F:DNA-binding transcription factor activity"/>
    <property type="evidence" value="ECO:0007669"/>
    <property type="project" value="InterPro"/>
</dbReference>
<feature type="region of interest" description="Disordered" evidence="7">
    <location>
        <begin position="202"/>
        <end position="242"/>
    </location>
</feature>
<dbReference type="AlphaFoldDB" id="A0A7K9VTT2"/>
<feature type="compositionally biased region" description="Low complexity" evidence="7">
    <location>
        <begin position="210"/>
        <end position="221"/>
    </location>
</feature>
<dbReference type="InterPro" id="IPR046347">
    <property type="entry name" value="bZIP_sf"/>
</dbReference>
<dbReference type="EMBL" id="VXAC01000595">
    <property type="protein sequence ID" value="NXI76114.1"/>
    <property type="molecule type" value="Genomic_DNA"/>
</dbReference>
<keyword evidence="6" id="KW-0175">Coiled coil</keyword>